<evidence type="ECO:0000256" key="3">
    <source>
        <dbReference type="PIRSR" id="PIRSR617939-1"/>
    </source>
</evidence>
<sequence length="212" mass="24043">MRQNDKNQPFRPYNSKLRVSAIIFLLLVCSVEMTAGTFHYFAYGSNLLGKRIHIQNPTAVRRGYGYLQDYGLDFFHYAARWRGAPATIVGQKGERVWGAIWEIDNSNLADLDRQEGVHNSVYKPLTLPVVLPTGGTLECRVYQLVNNPCPLGVTEERPYERQPSKTYMNIIINGAKETGLPEDYITWLKSVQHNGNTGDPQLSLELEKPIDD</sequence>
<dbReference type="VEuPathDB" id="VectorBase:AALB20_027198"/>
<evidence type="ECO:0000313" key="6">
    <source>
        <dbReference type="Proteomes" id="UP000069272"/>
    </source>
</evidence>
<dbReference type="GeneID" id="118462932"/>
<dbReference type="Gene3D" id="3.10.490.10">
    <property type="entry name" value="Gamma-glutamyl cyclotransferase-like"/>
    <property type="match status" value="1"/>
</dbReference>
<evidence type="ECO:0000313" key="5">
    <source>
        <dbReference type="EnsemblMetazoa" id="AALB007613-PA"/>
    </source>
</evidence>
<dbReference type="PANTHER" id="PTHR12935">
    <property type="entry name" value="GAMMA-GLUTAMYLCYCLOTRANSFERASE"/>
    <property type="match status" value="1"/>
</dbReference>
<evidence type="ECO:0000256" key="2">
    <source>
        <dbReference type="ARBA" id="ARBA00023239"/>
    </source>
</evidence>
<reference evidence="5 6" key="1">
    <citation type="journal article" date="2017" name="G3 (Bethesda)">
        <title>The Physical Genome Mapping of Anopheles albimanus Corrected Scaffold Misassemblies and Identified Interarm Rearrangements in Genus Anopheles.</title>
        <authorList>
            <person name="Artemov G.N."/>
            <person name="Peery A.N."/>
            <person name="Jiang X."/>
            <person name="Tu Z."/>
            <person name="Stegniy V.N."/>
            <person name="Sharakhova M.V."/>
            <person name="Sharakhov I.V."/>
        </authorList>
    </citation>
    <scope>NUCLEOTIDE SEQUENCE [LARGE SCALE GENOMIC DNA]</scope>
    <source>
        <strain evidence="5 6">ALBI9_A</strain>
    </source>
</reference>
<dbReference type="CDD" id="cd06661">
    <property type="entry name" value="GGCT_like"/>
    <property type="match status" value="1"/>
</dbReference>
<feature type="binding site" evidence="4">
    <location>
        <position position="167"/>
    </location>
    <ligand>
        <name>substrate</name>
    </ligand>
</feature>
<dbReference type="InterPro" id="IPR017939">
    <property type="entry name" value="G-Glutamylcylcotransferase"/>
</dbReference>
<organism evidence="5 6">
    <name type="scientific">Anopheles albimanus</name>
    <name type="common">New world malaria mosquito</name>
    <dbReference type="NCBI Taxonomy" id="7167"/>
    <lineage>
        <taxon>Eukaryota</taxon>
        <taxon>Metazoa</taxon>
        <taxon>Ecdysozoa</taxon>
        <taxon>Arthropoda</taxon>
        <taxon>Hexapoda</taxon>
        <taxon>Insecta</taxon>
        <taxon>Pterygota</taxon>
        <taxon>Neoptera</taxon>
        <taxon>Endopterygota</taxon>
        <taxon>Diptera</taxon>
        <taxon>Nematocera</taxon>
        <taxon>Culicoidea</taxon>
        <taxon>Culicidae</taxon>
        <taxon>Anophelinae</taxon>
        <taxon>Anopheles</taxon>
    </lineage>
</organism>
<dbReference type="KEGG" id="aali:118462932"/>
<dbReference type="VEuPathDB" id="VectorBase:AALB007613"/>
<dbReference type="InterPro" id="IPR013024">
    <property type="entry name" value="GGCT-like"/>
</dbReference>
<dbReference type="EC" id="4.3.2.9" evidence="1"/>
<dbReference type="PANTHER" id="PTHR12935:SF0">
    <property type="entry name" value="GAMMA-GLUTAMYLCYCLOTRANSFERASE"/>
    <property type="match status" value="1"/>
</dbReference>
<dbReference type="InterPro" id="IPR036568">
    <property type="entry name" value="GGCT-like_sf"/>
</dbReference>
<accession>A0A182FM54</accession>
<protein>
    <recommendedName>
        <fullName evidence="1">gamma-glutamylcyclotransferase</fullName>
        <ecNumber evidence="1">4.3.2.9</ecNumber>
    </recommendedName>
</protein>
<dbReference type="GO" id="GO:0003839">
    <property type="term" value="F:gamma-glutamylcyclotransferase activity"/>
    <property type="evidence" value="ECO:0007669"/>
    <property type="project" value="UniProtKB-EC"/>
</dbReference>
<dbReference type="Proteomes" id="UP000069272">
    <property type="component" value="Chromosome 3R"/>
</dbReference>
<dbReference type="SUPFAM" id="SSF110857">
    <property type="entry name" value="Gamma-glutamyl cyclotransferase-like"/>
    <property type="match status" value="1"/>
</dbReference>
<keyword evidence="6" id="KW-1185">Reference proteome</keyword>
<feature type="binding site" evidence="4">
    <location>
        <begin position="40"/>
        <end position="45"/>
    </location>
    <ligand>
        <name>substrate</name>
    </ligand>
</feature>
<dbReference type="OrthoDB" id="2924818at2759"/>
<proteinExistence type="predicted"/>
<evidence type="ECO:0000256" key="4">
    <source>
        <dbReference type="PIRSR" id="PIRSR617939-2"/>
    </source>
</evidence>
<keyword evidence="2" id="KW-0456">Lyase</keyword>
<dbReference type="RefSeq" id="XP_035784936.1">
    <property type="nucleotide sequence ID" value="XM_035929043.1"/>
</dbReference>
<reference evidence="5" key="2">
    <citation type="submission" date="2022-08" db="UniProtKB">
        <authorList>
            <consortium name="EnsemblMetazoa"/>
        </authorList>
    </citation>
    <scope>IDENTIFICATION</scope>
    <source>
        <strain evidence="5">STECLA/ALBI9_A</strain>
    </source>
</reference>
<dbReference type="Pfam" id="PF13772">
    <property type="entry name" value="AIG2_2"/>
    <property type="match status" value="1"/>
</dbReference>
<name>A0A182FM54_ANOAL</name>
<feature type="active site" description="Proton acceptor" evidence="3">
    <location>
        <position position="115"/>
    </location>
</feature>
<evidence type="ECO:0000256" key="1">
    <source>
        <dbReference type="ARBA" id="ARBA00012346"/>
    </source>
</evidence>
<dbReference type="STRING" id="7167.A0A182FM54"/>
<dbReference type="EnsemblMetazoa" id="AALB007613-RA">
    <property type="protein sequence ID" value="AALB007613-PA"/>
    <property type="gene ID" value="AALB007613"/>
</dbReference>
<dbReference type="AlphaFoldDB" id="A0A182FM54"/>